<name>A0A1T0CVH6_9GAMM</name>
<evidence type="ECO:0000256" key="2">
    <source>
        <dbReference type="ARBA" id="ARBA00022741"/>
    </source>
</evidence>
<dbReference type="Pfam" id="PF00350">
    <property type="entry name" value="Dynamin_N"/>
    <property type="match status" value="1"/>
</dbReference>
<comment type="subcellular location">
    <subcellularLocation>
        <location evidence="1">Membrane</location>
    </subcellularLocation>
</comment>
<evidence type="ECO:0000256" key="5">
    <source>
        <dbReference type="ARBA" id="ARBA00023136"/>
    </source>
</evidence>
<dbReference type="PANTHER" id="PTHR10465:SF0">
    <property type="entry name" value="SARCALUMENIN"/>
    <property type="match status" value="1"/>
</dbReference>
<keyword evidence="3" id="KW-0378">Hydrolase</keyword>
<keyword evidence="5" id="KW-0472">Membrane</keyword>
<comment type="caution">
    <text evidence="7">The sequence shown here is derived from an EMBL/GenBank/DDBJ whole genome shotgun (WGS) entry which is preliminary data.</text>
</comment>
<accession>A0A1T0CVH6</accession>
<evidence type="ECO:0000259" key="6">
    <source>
        <dbReference type="Pfam" id="PF00350"/>
    </source>
</evidence>
<dbReference type="GO" id="GO:0003924">
    <property type="term" value="F:GTPase activity"/>
    <property type="evidence" value="ECO:0007669"/>
    <property type="project" value="InterPro"/>
</dbReference>
<dbReference type="Proteomes" id="UP000190683">
    <property type="component" value="Unassembled WGS sequence"/>
</dbReference>
<dbReference type="EMBL" id="MUYV01000002">
    <property type="protein sequence ID" value="OOS26141.1"/>
    <property type="molecule type" value="Genomic_DNA"/>
</dbReference>
<evidence type="ECO:0000313" key="8">
    <source>
        <dbReference type="Proteomes" id="UP000190683"/>
    </source>
</evidence>
<dbReference type="Gene3D" id="3.40.50.300">
    <property type="entry name" value="P-loop containing nucleotide triphosphate hydrolases"/>
    <property type="match status" value="1"/>
</dbReference>
<dbReference type="GO" id="GO:0016020">
    <property type="term" value="C:membrane"/>
    <property type="evidence" value="ECO:0007669"/>
    <property type="project" value="UniProtKB-SubCell"/>
</dbReference>
<gene>
    <name evidence="7" type="ORF">B0681_03095</name>
</gene>
<proteinExistence type="predicted"/>
<dbReference type="PANTHER" id="PTHR10465">
    <property type="entry name" value="TRANSMEMBRANE GTPASE FZO1"/>
    <property type="match status" value="1"/>
</dbReference>
<dbReference type="SUPFAM" id="SSF52540">
    <property type="entry name" value="P-loop containing nucleoside triphosphate hydrolases"/>
    <property type="match status" value="1"/>
</dbReference>
<dbReference type="InterPro" id="IPR045063">
    <property type="entry name" value="Dynamin_N"/>
</dbReference>
<organism evidence="7 8">
    <name type="scientific">Moraxella porci DSM 25326</name>
    <dbReference type="NCBI Taxonomy" id="573983"/>
    <lineage>
        <taxon>Bacteria</taxon>
        <taxon>Pseudomonadati</taxon>
        <taxon>Pseudomonadota</taxon>
        <taxon>Gammaproteobacteria</taxon>
        <taxon>Moraxellales</taxon>
        <taxon>Moraxellaceae</taxon>
        <taxon>Moraxella</taxon>
    </lineage>
</organism>
<reference evidence="7 8" key="1">
    <citation type="submission" date="2017-02" db="EMBL/GenBank/DDBJ databases">
        <title>Draft genome sequence of Moraxella porci CCUG 54912T type strain.</title>
        <authorList>
            <person name="Salva-Serra F."/>
            <person name="Engstrom-Jakobsson H."/>
            <person name="Thorell K."/>
            <person name="Jaen-Luchoro D."/>
            <person name="Gonzales-Siles L."/>
            <person name="Karlsson R."/>
            <person name="Yazdan S."/>
            <person name="Boulund F."/>
            <person name="Johnning A."/>
            <person name="Engstrand L."/>
            <person name="Kristiansson E."/>
            <person name="Moore E."/>
        </authorList>
    </citation>
    <scope>NUCLEOTIDE SEQUENCE [LARGE SCALE GENOMIC DNA]</scope>
    <source>
        <strain evidence="7 8">CCUG 54912</strain>
    </source>
</reference>
<keyword evidence="4" id="KW-0342">GTP-binding</keyword>
<evidence type="ECO:0000313" key="7">
    <source>
        <dbReference type="EMBL" id="OOS26141.1"/>
    </source>
</evidence>
<dbReference type="InterPro" id="IPR027094">
    <property type="entry name" value="Mitofusin_fam"/>
</dbReference>
<feature type="domain" description="Dynamin N-terminal" evidence="6">
    <location>
        <begin position="99"/>
        <end position="258"/>
    </location>
</feature>
<sequence length="458" mass="50895">MSSSSNTADNAQIQDELGLLKRNANLVNQQSLIVNLLSMQEPENDSLNTFDKLVREDFWELSKALGQSTARQDYLTLSAITQELQMVVGSPDIHMKSIVGICGGFSSGKSALINSFIESSAVRLTEGVNPVTAVASYVTHRPTLQMRAYSKNGSSCELTQDHYKQLDHEAQKDSPIDLQRLLSCVTIGLPMAHKEIFAELCLIDTPGYNPADFGTKTADHKTAHKFAKQSDALIWVVSAEQGTLPQSDIDFINDIKANGFTGKLYIVINKADLKSESDREIILEEVRDKLDFEFLDYEGISLYSSSRRVELGYYKQSLLEFLASCASPESSPQSSSDIAHEGFGFLLTPSSTRKLSKSVFNGVHTKINNIFDGYQDLIKQNEAWIIDLRKQFKSLVLDIMQGGGYDALDATEPRINSILDLVDCKLTLKHTELTPKVEELRAALLSCTYRIEKDLKAQ</sequence>
<protein>
    <recommendedName>
        <fullName evidence="6">Dynamin N-terminal domain-containing protein</fullName>
    </recommendedName>
</protein>
<dbReference type="STRING" id="573983.B0681_03095"/>
<dbReference type="InterPro" id="IPR027417">
    <property type="entry name" value="P-loop_NTPase"/>
</dbReference>
<keyword evidence="8" id="KW-1185">Reference proteome</keyword>
<evidence type="ECO:0000256" key="1">
    <source>
        <dbReference type="ARBA" id="ARBA00004370"/>
    </source>
</evidence>
<evidence type="ECO:0000256" key="3">
    <source>
        <dbReference type="ARBA" id="ARBA00022801"/>
    </source>
</evidence>
<dbReference type="AlphaFoldDB" id="A0A1T0CVH6"/>
<keyword evidence="2" id="KW-0547">Nucleotide-binding</keyword>
<evidence type="ECO:0000256" key="4">
    <source>
        <dbReference type="ARBA" id="ARBA00023134"/>
    </source>
</evidence>
<dbReference type="GO" id="GO:0005525">
    <property type="term" value="F:GTP binding"/>
    <property type="evidence" value="ECO:0007669"/>
    <property type="project" value="UniProtKB-KW"/>
</dbReference>